<organism evidence="1 2">
    <name type="scientific">Acidisoma cellulosilyticum</name>
    <dbReference type="NCBI Taxonomy" id="2802395"/>
    <lineage>
        <taxon>Bacteria</taxon>
        <taxon>Pseudomonadati</taxon>
        <taxon>Pseudomonadota</taxon>
        <taxon>Alphaproteobacteria</taxon>
        <taxon>Acetobacterales</taxon>
        <taxon>Acidocellaceae</taxon>
        <taxon>Acidisoma</taxon>
    </lineage>
</organism>
<proteinExistence type="predicted"/>
<name>A0A963Z132_9PROT</name>
<dbReference type="EMBL" id="JAESVA010000003">
    <property type="protein sequence ID" value="MCB8880701.1"/>
    <property type="molecule type" value="Genomic_DNA"/>
</dbReference>
<sequence length="134" mass="14914">MSLGPLLLDDVNLSAKAQIDMMREVINHWRAEMGADVWSQVTVVVEGPHQPREDNLKMAFFRHALGDRAPTHLVYAENVYDRASALKLVGTIEADRSLSIITFNDPLRMQRDLLGDAASAYLPQVFGKPDATLP</sequence>
<protein>
    <submittedName>
        <fullName evidence="1">Uncharacterized protein</fullName>
    </submittedName>
</protein>
<keyword evidence="2" id="KW-1185">Reference proteome</keyword>
<dbReference type="AlphaFoldDB" id="A0A963Z132"/>
<gene>
    <name evidence="1" type="ORF">ACELLULO517_10700</name>
</gene>
<dbReference type="Proteomes" id="UP000721844">
    <property type="component" value="Unassembled WGS sequence"/>
</dbReference>
<accession>A0A963Z132</accession>
<dbReference type="RefSeq" id="WP_227307362.1">
    <property type="nucleotide sequence ID" value="NZ_JAESVA010000003.1"/>
</dbReference>
<evidence type="ECO:0000313" key="1">
    <source>
        <dbReference type="EMBL" id="MCB8880701.1"/>
    </source>
</evidence>
<reference evidence="1 2" key="1">
    <citation type="journal article" date="2021" name="Microorganisms">
        <title>Acidisoma silvae sp. nov. and Acidisomacellulosilytica sp. nov., Two Acidophilic Bacteria Isolated from Decaying Wood, Hydrolyzing Cellulose and Producing Poly-3-hydroxybutyrate.</title>
        <authorList>
            <person name="Mieszkin S."/>
            <person name="Pouder E."/>
            <person name="Uroz S."/>
            <person name="Simon-Colin C."/>
            <person name="Alain K."/>
        </authorList>
    </citation>
    <scope>NUCLEOTIDE SEQUENCE [LARGE SCALE GENOMIC DNA]</scope>
    <source>
        <strain evidence="1 2">HW T5.17</strain>
    </source>
</reference>
<evidence type="ECO:0000313" key="2">
    <source>
        <dbReference type="Proteomes" id="UP000721844"/>
    </source>
</evidence>
<comment type="caution">
    <text evidence="1">The sequence shown here is derived from an EMBL/GenBank/DDBJ whole genome shotgun (WGS) entry which is preliminary data.</text>
</comment>